<comment type="caution">
    <text evidence="1">The sequence shown here is derived from an EMBL/GenBank/DDBJ whole genome shotgun (WGS) entry which is preliminary data.</text>
</comment>
<dbReference type="SUPFAM" id="SSF52266">
    <property type="entry name" value="SGNH hydrolase"/>
    <property type="match status" value="1"/>
</dbReference>
<reference evidence="1 2" key="1">
    <citation type="journal article" date="2017" name="ISME J.">
        <title>Potential for microbial H2 and metal transformations associated with novel bacteria and archaea in deep terrestrial subsurface sediments.</title>
        <authorList>
            <person name="Hernsdorf A.W."/>
            <person name="Amano Y."/>
            <person name="Miyakawa K."/>
            <person name="Ise K."/>
            <person name="Suzuki Y."/>
            <person name="Anantharaman K."/>
            <person name="Probst A."/>
            <person name="Burstein D."/>
            <person name="Thomas B.C."/>
            <person name="Banfield J.F."/>
        </authorList>
    </citation>
    <scope>NUCLEOTIDE SEQUENCE [LARGE SCALE GENOMIC DNA]</scope>
    <source>
        <strain evidence="1">HGW-Actinobacteria-3</strain>
    </source>
</reference>
<gene>
    <name evidence="1" type="ORF">CVT63_04805</name>
</gene>
<dbReference type="Proteomes" id="UP000233654">
    <property type="component" value="Unassembled WGS sequence"/>
</dbReference>
<evidence type="ECO:0000313" key="1">
    <source>
        <dbReference type="EMBL" id="PKQ28053.1"/>
    </source>
</evidence>
<evidence type="ECO:0000313" key="2">
    <source>
        <dbReference type="Proteomes" id="UP000233654"/>
    </source>
</evidence>
<dbReference type="AlphaFoldDB" id="A0A2N3G5S3"/>
<organism evidence="1 2">
    <name type="scientific">Candidatus Anoxymicrobium japonicum</name>
    <dbReference type="NCBI Taxonomy" id="2013648"/>
    <lineage>
        <taxon>Bacteria</taxon>
        <taxon>Bacillati</taxon>
        <taxon>Actinomycetota</taxon>
        <taxon>Candidatus Geothermincolia</taxon>
        <taxon>Candidatus Geothermincolales</taxon>
        <taxon>Candidatus Anoxymicrobiaceae</taxon>
        <taxon>Candidatus Anoxymicrobium</taxon>
    </lineage>
</organism>
<sequence length="340" mass="37105">MKTRLFPFLAGVFAVLLALEIAFQILPVATATRSGYYQHPLILSYPAGHCFISSTGWDLKNAQRNCANNIGFLAGRDFLPDRNAIGLIGDSYVEASMLPVGQRLAAMLENKLSGRPVYAFGGPGSNLLDYAERAKFAAEKFGIRTFVFILERGDIKQAQCGSGHIHGVCVDGATGQVRSETQPQPGALKRILRHSALAQYLVSQLKIDVSKLKPSAWTTPAVANASPKAEIPDERQNATVAAFFSQISKIQDGRFLFVVDPDRGHLLEAGAGERNEVAARIRYAGDGRTTVIDPGEAFKDHLVRTGRLLDVGPYDRHWNAEAIDIVTELVRRALIEPAHK</sequence>
<proteinExistence type="predicted"/>
<name>A0A2N3G5S3_9ACTN</name>
<protein>
    <submittedName>
        <fullName evidence="1">Uncharacterized protein</fullName>
    </submittedName>
</protein>
<dbReference type="EMBL" id="PHEX01000035">
    <property type="protein sequence ID" value="PKQ28053.1"/>
    <property type="molecule type" value="Genomic_DNA"/>
</dbReference>
<accession>A0A2N3G5S3</accession>